<feature type="compositionally biased region" description="Polar residues" evidence="2">
    <location>
        <begin position="486"/>
        <end position="503"/>
    </location>
</feature>
<evidence type="ECO:0008006" key="5">
    <source>
        <dbReference type="Google" id="ProtNLM"/>
    </source>
</evidence>
<accession>W2S2E9</accession>
<dbReference type="InterPro" id="IPR007145">
    <property type="entry name" value="MAP65_Ase1_PRC1"/>
</dbReference>
<dbReference type="GeneID" id="19971419"/>
<evidence type="ECO:0000256" key="1">
    <source>
        <dbReference type="SAM" id="Coils"/>
    </source>
</evidence>
<dbReference type="STRING" id="1220924.W2S2E9"/>
<gene>
    <name evidence="3" type="ORF">HMPREF1541_04080</name>
</gene>
<dbReference type="GO" id="GO:0051256">
    <property type="term" value="P:mitotic spindle midzone assembly"/>
    <property type="evidence" value="ECO:0007669"/>
    <property type="project" value="TreeGrafter"/>
</dbReference>
<dbReference type="PANTHER" id="PTHR19321:SF41">
    <property type="entry name" value="FASCETTO-RELATED"/>
    <property type="match status" value="1"/>
</dbReference>
<dbReference type="PANTHER" id="PTHR19321">
    <property type="entry name" value="PROTEIN REGULATOR OF CYTOKINESIS 1 PRC1-RELATED"/>
    <property type="match status" value="1"/>
</dbReference>
<dbReference type="Proteomes" id="UP000030752">
    <property type="component" value="Unassembled WGS sequence"/>
</dbReference>
<evidence type="ECO:0000313" key="4">
    <source>
        <dbReference type="Proteomes" id="UP000030752"/>
    </source>
</evidence>
<dbReference type="EMBL" id="KB822719">
    <property type="protein sequence ID" value="ETN42139.1"/>
    <property type="molecule type" value="Genomic_DNA"/>
</dbReference>
<sequence length="829" mass="93667">MSPPMDTSYLTTQVNTIIGQLHTIWDEIGIPRNERESRETELFAALSDTLHNQLRVVNSQKNEITEEANDIIKTIKQMEASLDDEKQRGGYDLGTSGLRVTFPLNECLRDLKEKHNIVLRLHRERFEQVKKLVQALESYSSHLEASFVKIRLPPTNSSTCPPNFDLSPSYVATLDEEFTRVYDEYNKRVSLVQSMGEEMIRLWSELGIPQAQTDSFIVQHYRESPEQLGLHQSDVDRIKSKRDKLVDEKKSREKRLADMRKAVENLWDRLGVEEPDRKAFLAANRGCGLRTINEFEDELARLNELKRQNLHLFVEDARVRLQELWDVLYFSEEEMLEFTPAFSDVYSDALLSAHEAEIERLTVLSEQRAPILEAIEKHKSLVNDRESLEASAADASRLLMKPQKGEKRDPGKLLREEKMRKRIAKELPKVAAALVKTLQKYEDDYGKPFLVHGQSYLEELEDMETRAPPPRSKTPNGMAPRPKTPGAQQTKPTQPKSAPSTAVRNPPSRPQSSMRGHAPSKSVSKTPTLSRAGSNRSQAPPSVASTTVPSAQKSPSRIPARVPLAHLQHGGNSPERRQQPHLQQQGAQPNYAASARTMGPPRAPPPKMRDLAAQPPPQPAHAQYNPAQSQRPISTRSDSSDESGRYVRPMSPEDVYDDRERMSYMSASLVNRDRQLQQYPSAPRPPSRQRDHDPFKCSTTQHSAAMAPPPRPDPTSRQTSNTSSNMTNGTTATSSSENWETYSDVSELEPDRDGRDTYYPNRYDPAPPRRTQAAHSHMGPPPPKMRPQGYHPAPATIHITDENHYMMGERLASVEGSEGAWSTEAEETY</sequence>
<dbReference type="InParanoid" id="W2S2E9"/>
<dbReference type="HOGENOM" id="CLU_013892_0_0_1"/>
<evidence type="ECO:0000313" key="3">
    <source>
        <dbReference type="EMBL" id="ETN42139.1"/>
    </source>
</evidence>
<keyword evidence="1" id="KW-0175">Coiled coil</keyword>
<proteinExistence type="predicted"/>
<dbReference type="eggNOG" id="KOG4302">
    <property type="taxonomic scope" value="Eukaryota"/>
</dbReference>
<protein>
    <recommendedName>
        <fullName evidence="5">Anaphase spindle elongation protein 1</fullName>
    </recommendedName>
</protein>
<dbReference type="AlphaFoldDB" id="W2S2E9"/>
<dbReference type="GO" id="GO:1990023">
    <property type="term" value="C:mitotic spindle midzone"/>
    <property type="evidence" value="ECO:0007669"/>
    <property type="project" value="TreeGrafter"/>
</dbReference>
<dbReference type="GO" id="GO:0008017">
    <property type="term" value="F:microtubule binding"/>
    <property type="evidence" value="ECO:0007669"/>
    <property type="project" value="InterPro"/>
</dbReference>
<feature type="compositionally biased region" description="Polar residues" evidence="2">
    <location>
        <begin position="521"/>
        <end position="555"/>
    </location>
</feature>
<dbReference type="GO" id="GO:0005737">
    <property type="term" value="C:cytoplasm"/>
    <property type="evidence" value="ECO:0007669"/>
    <property type="project" value="TreeGrafter"/>
</dbReference>
<keyword evidence="4" id="KW-1185">Reference proteome</keyword>
<feature type="coiled-coil region" evidence="1">
    <location>
        <begin position="61"/>
        <end position="88"/>
    </location>
</feature>
<feature type="region of interest" description="Disordered" evidence="2">
    <location>
        <begin position="461"/>
        <end position="795"/>
    </location>
</feature>
<feature type="compositionally biased region" description="Low complexity" evidence="2">
    <location>
        <begin position="715"/>
        <end position="736"/>
    </location>
</feature>
<dbReference type="Pfam" id="PF03999">
    <property type="entry name" value="MAP65_ASE1"/>
    <property type="match status" value="1"/>
</dbReference>
<dbReference type="OrthoDB" id="642895at2759"/>
<name>W2S2E9_CYPE1</name>
<dbReference type="VEuPathDB" id="FungiDB:HMPREF1541_04080"/>
<organism evidence="3 4">
    <name type="scientific">Cyphellophora europaea (strain CBS 101466)</name>
    <name type="common">Phialophora europaea</name>
    <dbReference type="NCBI Taxonomy" id="1220924"/>
    <lineage>
        <taxon>Eukaryota</taxon>
        <taxon>Fungi</taxon>
        <taxon>Dikarya</taxon>
        <taxon>Ascomycota</taxon>
        <taxon>Pezizomycotina</taxon>
        <taxon>Eurotiomycetes</taxon>
        <taxon>Chaetothyriomycetidae</taxon>
        <taxon>Chaetothyriales</taxon>
        <taxon>Cyphellophoraceae</taxon>
        <taxon>Cyphellophora</taxon>
    </lineage>
</organism>
<evidence type="ECO:0000256" key="2">
    <source>
        <dbReference type="SAM" id="MobiDB-lite"/>
    </source>
</evidence>
<dbReference type="Gene3D" id="1.20.58.1520">
    <property type="match status" value="1"/>
</dbReference>
<dbReference type="RefSeq" id="XP_008716648.1">
    <property type="nucleotide sequence ID" value="XM_008718426.1"/>
</dbReference>
<reference evidence="3 4" key="1">
    <citation type="submission" date="2013-03" db="EMBL/GenBank/DDBJ databases">
        <title>The Genome Sequence of Phialophora europaea CBS 101466.</title>
        <authorList>
            <consortium name="The Broad Institute Genomics Platform"/>
            <person name="Cuomo C."/>
            <person name="de Hoog S."/>
            <person name="Gorbushina A."/>
            <person name="Walker B."/>
            <person name="Young S.K."/>
            <person name="Zeng Q."/>
            <person name="Gargeya S."/>
            <person name="Fitzgerald M."/>
            <person name="Haas B."/>
            <person name="Abouelleil A."/>
            <person name="Allen A.W."/>
            <person name="Alvarado L."/>
            <person name="Arachchi H.M."/>
            <person name="Berlin A.M."/>
            <person name="Chapman S.B."/>
            <person name="Gainer-Dewar J."/>
            <person name="Goldberg J."/>
            <person name="Griggs A."/>
            <person name="Gujja S."/>
            <person name="Hansen M."/>
            <person name="Howarth C."/>
            <person name="Imamovic A."/>
            <person name="Ireland A."/>
            <person name="Larimer J."/>
            <person name="McCowan C."/>
            <person name="Murphy C."/>
            <person name="Pearson M."/>
            <person name="Poon T.W."/>
            <person name="Priest M."/>
            <person name="Roberts A."/>
            <person name="Saif S."/>
            <person name="Shea T."/>
            <person name="Sisk P."/>
            <person name="Sykes S."/>
            <person name="Wortman J."/>
            <person name="Nusbaum C."/>
            <person name="Birren B."/>
        </authorList>
    </citation>
    <scope>NUCLEOTIDE SEQUENCE [LARGE SCALE GENOMIC DNA]</scope>
    <source>
        <strain evidence="3 4">CBS 101466</strain>
    </source>
</reference>